<dbReference type="RefSeq" id="XP_009027070.1">
    <property type="nucleotide sequence ID" value="XM_009028822.1"/>
</dbReference>
<feature type="transmembrane region" description="Helical" evidence="6">
    <location>
        <begin position="260"/>
        <end position="279"/>
    </location>
</feature>
<dbReference type="OrthoDB" id="5086884at2759"/>
<dbReference type="Proteomes" id="UP000015101">
    <property type="component" value="Unassembled WGS sequence"/>
</dbReference>
<dbReference type="GO" id="GO:0005335">
    <property type="term" value="F:serotonin:sodium:chloride symporter activity"/>
    <property type="evidence" value="ECO:0000318"/>
    <property type="project" value="GO_Central"/>
</dbReference>
<dbReference type="eggNOG" id="KOG3764">
    <property type="taxonomic scope" value="Eukaryota"/>
</dbReference>
<feature type="domain" description="Major facilitator superfamily (MFS) profile" evidence="7">
    <location>
        <begin position="1"/>
        <end position="351"/>
    </location>
</feature>
<dbReference type="EMBL" id="AMQM01007110">
    <property type="status" value="NOT_ANNOTATED_CDS"/>
    <property type="molecule type" value="Genomic_DNA"/>
</dbReference>
<evidence type="ECO:0000256" key="1">
    <source>
        <dbReference type="ARBA" id="ARBA00004141"/>
    </source>
</evidence>
<feature type="transmembrane region" description="Helical" evidence="6">
    <location>
        <begin position="100"/>
        <end position="122"/>
    </location>
</feature>
<dbReference type="PROSITE" id="PS50850">
    <property type="entry name" value="MFS"/>
    <property type="match status" value="1"/>
</dbReference>
<keyword evidence="2" id="KW-0813">Transport</keyword>
<dbReference type="InterPro" id="IPR011701">
    <property type="entry name" value="MFS"/>
</dbReference>
<dbReference type="GeneID" id="20216765"/>
<dbReference type="Pfam" id="PF07690">
    <property type="entry name" value="MFS_1"/>
    <property type="match status" value="1"/>
</dbReference>
<evidence type="ECO:0000313" key="10">
    <source>
        <dbReference type="Proteomes" id="UP000015101"/>
    </source>
</evidence>
<feature type="transmembrane region" description="Helical" evidence="6">
    <location>
        <begin position="291"/>
        <end position="315"/>
    </location>
</feature>
<keyword evidence="5 6" id="KW-0472">Membrane</keyword>
<evidence type="ECO:0000256" key="6">
    <source>
        <dbReference type="SAM" id="Phobius"/>
    </source>
</evidence>
<dbReference type="SUPFAM" id="SSF103473">
    <property type="entry name" value="MFS general substrate transporter"/>
    <property type="match status" value="1"/>
</dbReference>
<dbReference type="Gene3D" id="1.20.1250.20">
    <property type="entry name" value="MFS general substrate transporter like domains"/>
    <property type="match status" value="1"/>
</dbReference>
<dbReference type="PANTHER" id="PTHR23506:SF23">
    <property type="entry name" value="GH10249P"/>
    <property type="match status" value="1"/>
</dbReference>
<dbReference type="KEGG" id="hro:HELRODRAFT_87535"/>
<reference evidence="9" key="3">
    <citation type="submission" date="2015-06" db="UniProtKB">
        <authorList>
            <consortium name="EnsemblMetazoa"/>
        </authorList>
    </citation>
    <scope>IDENTIFICATION</scope>
</reference>
<dbReference type="EMBL" id="KB097563">
    <property type="protein sequence ID" value="ESN94794.1"/>
    <property type="molecule type" value="Genomic_DNA"/>
</dbReference>
<dbReference type="InterPro" id="IPR020846">
    <property type="entry name" value="MFS_dom"/>
</dbReference>
<evidence type="ECO:0000313" key="9">
    <source>
        <dbReference type="EnsemblMetazoa" id="HelroP87535"/>
    </source>
</evidence>
<feature type="transmembrane region" description="Helical" evidence="6">
    <location>
        <begin position="234"/>
        <end position="254"/>
    </location>
</feature>
<dbReference type="HOGENOM" id="CLU_001265_10_9_1"/>
<feature type="transmembrane region" description="Helical" evidence="6">
    <location>
        <begin position="6"/>
        <end position="26"/>
    </location>
</feature>
<dbReference type="OMA" id="IVAPLWG"/>
<evidence type="ECO:0000256" key="5">
    <source>
        <dbReference type="ARBA" id="ARBA00023136"/>
    </source>
</evidence>
<dbReference type="InterPro" id="IPR050930">
    <property type="entry name" value="MFS_Vesicular_Transporter"/>
</dbReference>
<dbReference type="AlphaFoldDB" id="T1G6R8"/>
<proteinExistence type="predicted"/>
<keyword evidence="10" id="KW-1185">Reference proteome</keyword>
<evidence type="ECO:0000256" key="4">
    <source>
        <dbReference type="ARBA" id="ARBA00022989"/>
    </source>
</evidence>
<evidence type="ECO:0000256" key="3">
    <source>
        <dbReference type="ARBA" id="ARBA00022692"/>
    </source>
</evidence>
<evidence type="ECO:0000313" key="8">
    <source>
        <dbReference type="EMBL" id="ESN94794.1"/>
    </source>
</evidence>
<feature type="transmembrane region" description="Helical" evidence="6">
    <location>
        <begin position="168"/>
        <end position="187"/>
    </location>
</feature>
<feature type="transmembrane region" description="Helical" evidence="6">
    <location>
        <begin position="33"/>
        <end position="55"/>
    </location>
</feature>
<dbReference type="FunFam" id="1.20.1250.20:FF:000145">
    <property type="entry name" value="Chromaffin granule amine transporter"/>
    <property type="match status" value="1"/>
</dbReference>
<dbReference type="GO" id="GO:0043195">
    <property type="term" value="C:terminal bouton"/>
    <property type="evidence" value="ECO:0000318"/>
    <property type="project" value="GO_Central"/>
</dbReference>
<reference evidence="10" key="1">
    <citation type="submission" date="2012-12" db="EMBL/GenBank/DDBJ databases">
        <authorList>
            <person name="Hellsten U."/>
            <person name="Grimwood J."/>
            <person name="Chapman J.A."/>
            <person name="Shapiro H."/>
            <person name="Aerts A."/>
            <person name="Otillar R.P."/>
            <person name="Terry A.Y."/>
            <person name="Boore J.L."/>
            <person name="Simakov O."/>
            <person name="Marletaz F."/>
            <person name="Cho S.-J."/>
            <person name="Edsinger-Gonzales E."/>
            <person name="Havlak P."/>
            <person name="Kuo D.-H."/>
            <person name="Larsson T."/>
            <person name="Lv J."/>
            <person name="Arendt D."/>
            <person name="Savage R."/>
            <person name="Osoegawa K."/>
            <person name="de Jong P."/>
            <person name="Lindberg D.R."/>
            <person name="Seaver E.C."/>
            <person name="Weisblat D.A."/>
            <person name="Putnam N.H."/>
            <person name="Grigoriev I.V."/>
            <person name="Rokhsar D.S."/>
        </authorList>
    </citation>
    <scope>NUCLEOTIDE SEQUENCE</scope>
</reference>
<evidence type="ECO:0000259" key="7">
    <source>
        <dbReference type="PROSITE" id="PS50850"/>
    </source>
</evidence>
<dbReference type="EMBL" id="AMQM01007109">
    <property type="status" value="NOT_ANNOTATED_CDS"/>
    <property type="molecule type" value="Genomic_DNA"/>
</dbReference>
<feature type="transmembrane region" description="Helical" evidence="6">
    <location>
        <begin position="327"/>
        <end position="346"/>
    </location>
</feature>
<reference evidence="8 10" key="2">
    <citation type="journal article" date="2013" name="Nature">
        <title>Insights into bilaterian evolution from three spiralian genomes.</title>
        <authorList>
            <person name="Simakov O."/>
            <person name="Marletaz F."/>
            <person name="Cho S.J."/>
            <person name="Edsinger-Gonzales E."/>
            <person name="Havlak P."/>
            <person name="Hellsten U."/>
            <person name="Kuo D.H."/>
            <person name="Larsson T."/>
            <person name="Lv J."/>
            <person name="Arendt D."/>
            <person name="Savage R."/>
            <person name="Osoegawa K."/>
            <person name="de Jong P."/>
            <person name="Grimwood J."/>
            <person name="Chapman J.A."/>
            <person name="Shapiro H."/>
            <person name="Aerts A."/>
            <person name="Otillar R.P."/>
            <person name="Terry A.Y."/>
            <person name="Boore J.L."/>
            <person name="Grigoriev I.V."/>
            <person name="Lindberg D.R."/>
            <person name="Seaver E.C."/>
            <person name="Weisblat D.A."/>
            <person name="Putnam N.H."/>
            <person name="Rokhsar D.S."/>
        </authorList>
    </citation>
    <scope>NUCLEOTIDE SEQUENCE</scope>
</reference>
<dbReference type="InterPro" id="IPR036259">
    <property type="entry name" value="MFS_trans_sf"/>
</dbReference>
<feature type="transmembrane region" description="Helical" evidence="6">
    <location>
        <begin position="128"/>
        <end position="147"/>
    </location>
</feature>
<feature type="transmembrane region" description="Helical" evidence="6">
    <location>
        <begin position="207"/>
        <end position="225"/>
    </location>
</feature>
<dbReference type="GO" id="GO:0030672">
    <property type="term" value="C:synaptic vesicle membrane"/>
    <property type="evidence" value="ECO:0000318"/>
    <property type="project" value="GO_Central"/>
</dbReference>
<keyword evidence="4 6" id="KW-1133">Transmembrane helix</keyword>
<protein>
    <recommendedName>
        <fullName evidence="7">Major facilitator superfamily (MFS) profile domain-containing protein</fullName>
    </recommendedName>
</protein>
<dbReference type="STRING" id="6412.T1G6R8"/>
<dbReference type="EnsemblMetazoa" id="HelroT87535">
    <property type="protein sequence ID" value="HelroP87535"/>
    <property type="gene ID" value="HelroG87535"/>
</dbReference>
<dbReference type="GO" id="GO:0015842">
    <property type="term" value="P:aminergic neurotransmitter loading into synaptic vesicle"/>
    <property type="evidence" value="ECO:0000318"/>
    <property type="project" value="GO_Central"/>
</dbReference>
<evidence type="ECO:0000256" key="2">
    <source>
        <dbReference type="ARBA" id="ARBA00022448"/>
    </source>
</evidence>
<dbReference type="InParanoid" id="T1G6R8"/>
<dbReference type="CTD" id="20216765"/>
<accession>T1G6R8</accession>
<name>T1G6R8_HELRO</name>
<comment type="subcellular location">
    <subcellularLocation>
        <location evidence="1">Membrane</location>
        <topology evidence="1">Multi-pass membrane protein</topology>
    </subcellularLocation>
</comment>
<dbReference type="FunCoup" id="T1G6R8">
    <property type="interactions" value="28"/>
</dbReference>
<sequence length="358" mass="38475">MDDENVAVGLLFASNAGVQLIFNPIVGPITNRIGYSIPFLTGFVIIFVSTISFAFSNSYEVMFVARAMQGLGSSCSSVSGMGMLASLYIDDKERGNAMALALGGAAIGSLVGPTCGGVLYEFCGKETPFIILAAVAFVAGVMVLFLMQPQMRPEEEKGSSLKELLTDPYIIIAAVSVFLGFLGFSMLEPSLPLHMLQTMGSSNWLQGMAFLPGGVSYIISIYLFGQLAHKIGRWLCAMIGSFTISVSLFLIPLATQFEHLIVPLAALGFAIGMIDTSILPMLGHLVDIRHVSIYGSVYAISDMAFTLAFIVGPALSGPVLNLIEFKGLMWMMAAINLLYSPIHIFLRNPPVKAKNQVW</sequence>
<dbReference type="PANTHER" id="PTHR23506">
    <property type="entry name" value="GH10249P"/>
    <property type="match status" value="1"/>
</dbReference>
<keyword evidence="3 6" id="KW-0812">Transmembrane</keyword>
<organism evidence="9 10">
    <name type="scientific">Helobdella robusta</name>
    <name type="common">Californian leech</name>
    <dbReference type="NCBI Taxonomy" id="6412"/>
    <lineage>
        <taxon>Eukaryota</taxon>
        <taxon>Metazoa</taxon>
        <taxon>Spiralia</taxon>
        <taxon>Lophotrochozoa</taxon>
        <taxon>Annelida</taxon>
        <taxon>Clitellata</taxon>
        <taxon>Hirudinea</taxon>
        <taxon>Rhynchobdellida</taxon>
        <taxon>Glossiphoniidae</taxon>
        <taxon>Helobdella</taxon>
    </lineage>
</organism>
<gene>
    <name evidence="9" type="primary">20216765</name>
    <name evidence="8" type="ORF">HELRODRAFT_87535</name>
</gene>